<accession>A0A0A9GFI4</accession>
<sequence length="58" mass="6802">MLQKIFVTANGIYSVTNYSYTPTYILQALHIFKYRLQSPNARNISLYMKRIGNKIRST</sequence>
<dbReference type="AlphaFoldDB" id="A0A0A9GFI4"/>
<reference evidence="1" key="1">
    <citation type="submission" date="2014-09" db="EMBL/GenBank/DDBJ databases">
        <authorList>
            <person name="Magalhaes I.L.F."/>
            <person name="Oliveira U."/>
            <person name="Santos F.R."/>
            <person name="Vidigal T.H.D.A."/>
            <person name="Brescovit A.D."/>
            <person name="Santos A.J."/>
        </authorList>
    </citation>
    <scope>NUCLEOTIDE SEQUENCE</scope>
    <source>
        <tissue evidence="1">Shoot tissue taken approximately 20 cm above the soil surface</tissue>
    </source>
</reference>
<proteinExistence type="predicted"/>
<dbReference type="EMBL" id="GBRH01176570">
    <property type="protein sequence ID" value="JAE21326.1"/>
    <property type="molecule type" value="Transcribed_RNA"/>
</dbReference>
<organism evidence="1">
    <name type="scientific">Arundo donax</name>
    <name type="common">Giant reed</name>
    <name type="synonym">Donax arundinaceus</name>
    <dbReference type="NCBI Taxonomy" id="35708"/>
    <lineage>
        <taxon>Eukaryota</taxon>
        <taxon>Viridiplantae</taxon>
        <taxon>Streptophyta</taxon>
        <taxon>Embryophyta</taxon>
        <taxon>Tracheophyta</taxon>
        <taxon>Spermatophyta</taxon>
        <taxon>Magnoliopsida</taxon>
        <taxon>Liliopsida</taxon>
        <taxon>Poales</taxon>
        <taxon>Poaceae</taxon>
        <taxon>PACMAD clade</taxon>
        <taxon>Arundinoideae</taxon>
        <taxon>Arundineae</taxon>
        <taxon>Arundo</taxon>
    </lineage>
</organism>
<name>A0A0A9GFI4_ARUDO</name>
<evidence type="ECO:0000313" key="1">
    <source>
        <dbReference type="EMBL" id="JAE21326.1"/>
    </source>
</evidence>
<reference evidence="1" key="2">
    <citation type="journal article" date="2015" name="Data Brief">
        <title>Shoot transcriptome of the giant reed, Arundo donax.</title>
        <authorList>
            <person name="Barrero R.A."/>
            <person name="Guerrero F.D."/>
            <person name="Moolhuijzen P."/>
            <person name="Goolsby J.A."/>
            <person name="Tidwell J."/>
            <person name="Bellgard S.E."/>
            <person name="Bellgard M.I."/>
        </authorList>
    </citation>
    <scope>NUCLEOTIDE SEQUENCE</scope>
    <source>
        <tissue evidence="1">Shoot tissue taken approximately 20 cm above the soil surface</tissue>
    </source>
</reference>
<protein>
    <submittedName>
        <fullName evidence="1">Uncharacterized protein</fullName>
    </submittedName>
</protein>